<dbReference type="EMBL" id="RDQH01000335">
    <property type="protein sequence ID" value="RXH90213.1"/>
    <property type="molecule type" value="Genomic_DNA"/>
</dbReference>
<name>A0A498J8S0_MALDO</name>
<keyword evidence="2" id="KW-1185">Reference proteome</keyword>
<dbReference type="Proteomes" id="UP000290289">
    <property type="component" value="Chromosome 9"/>
</dbReference>
<reference evidence="1 2" key="1">
    <citation type="submission" date="2018-10" db="EMBL/GenBank/DDBJ databases">
        <title>A high-quality apple genome assembly.</title>
        <authorList>
            <person name="Hu J."/>
        </authorList>
    </citation>
    <scope>NUCLEOTIDE SEQUENCE [LARGE SCALE GENOMIC DNA]</scope>
    <source>
        <strain evidence="2">cv. HFTH1</strain>
        <tissue evidence="1">Young leaf</tissue>
    </source>
</reference>
<protein>
    <submittedName>
        <fullName evidence="1">Uncharacterized protein</fullName>
    </submittedName>
</protein>
<comment type="caution">
    <text evidence="1">The sequence shown here is derived from an EMBL/GenBank/DDBJ whole genome shotgun (WGS) entry which is preliminary data.</text>
</comment>
<dbReference type="AlphaFoldDB" id="A0A498J8S0"/>
<evidence type="ECO:0000313" key="2">
    <source>
        <dbReference type="Proteomes" id="UP000290289"/>
    </source>
</evidence>
<proteinExistence type="predicted"/>
<organism evidence="1 2">
    <name type="scientific">Malus domestica</name>
    <name type="common">Apple</name>
    <name type="synonym">Pyrus malus</name>
    <dbReference type="NCBI Taxonomy" id="3750"/>
    <lineage>
        <taxon>Eukaryota</taxon>
        <taxon>Viridiplantae</taxon>
        <taxon>Streptophyta</taxon>
        <taxon>Embryophyta</taxon>
        <taxon>Tracheophyta</taxon>
        <taxon>Spermatophyta</taxon>
        <taxon>Magnoliopsida</taxon>
        <taxon>eudicotyledons</taxon>
        <taxon>Gunneridae</taxon>
        <taxon>Pentapetalae</taxon>
        <taxon>rosids</taxon>
        <taxon>fabids</taxon>
        <taxon>Rosales</taxon>
        <taxon>Rosaceae</taxon>
        <taxon>Amygdaloideae</taxon>
        <taxon>Maleae</taxon>
        <taxon>Malus</taxon>
    </lineage>
</organism>
<evidence type="ECO:0000313" key="1">
    <source>
        <dbReference type="EMBL" id="RXH90213.1"/>
    </source>
</evidence>
<sequence length="103" mass="11591">MSVRALTMPNRHLSSVNAAISVRLVTSSKRSSLATMRPISTAPGFGYDFYSQCHFDLEFLIFRGGDSKESGEDEHKVREHVLADLDFDVGLVTSWNLRVLTWD</sequence>
<accession>A0A498J8S0</accession>
<gene>
    <name evidence="1" type="ORF">DVH24_032570</name>
</gene>